<dbReference type="EMBL" id="CP036434">
    <property type="protein sequence ID" value="QDV07672.1"/>
    <property type="molecule type" value="Genomic_DNA"/>
</dbReference>
<name>A0A518EU98_9BACT</name>
<reference evidence="1 2" key="1">
    <citation type="submission" date="2019-02" db="EMBL/GenBank/DDBJ databases">
        <title>Deep-cultivation of Planctomycetes and their phenomic and genomic characterization uncovers novel biology.</title>
        <authorList>
            <person name="Wiegand S."/>
            <person name="Jogler M."/>
            <person name="Boedeker C."/>
            <person name="Pinto D."/>
            <person name="Vollmers J."/>
            <person name="Rivas-Marin E."/>
            <person name="Kohn T."/>
            <person name="Peeters S.H."/>
            <person name="Heuer A."/>
            <person name="Rast P."/>
            <person name="Oberbeckmann S."/>
            <person name="Bunk B."/>
            <person name="Jeske O."/>
            <person name="Meyerdierks A."/>
            <person name="Storesund J.E."/>
            <person name="Kallscheuer N."/>
            <person name="Luecker S."/>
            <person name="Lage O.M."/>
            <person name="Pohl T."/>
            <person name="Merkel B.J."/>
            <person name="Hornburger P."/>
            <person name="Mueller R.-W."/>
            <person name="Bruemmer F."/>
            <person name="Labrenz M."/>
            <person name="Spormann A.M."/>
            <person name="Op den Camp H."/>
            <person name="Overmann J."/>
            <person name="Amann R."/>
            <person name="Jetten M.S.M."/>
            <person name="Mascher T."/>
            <person name="Medema M.H."/>
            <person name="Devos D.P."/>
            <person name="Kaster A.-K."/>
            <person name="Ovreas L."/>
            <person name="Rohde M."/>
            <person name="Galperin M.Y."/>
            <person name="Jogler C."/>
        </authorList>
    </citation>
    <scope>NUCLEOTIDE SEQUENCE [LARGE SCALE GENOMIC DNA]</scope>
    <source>
        <strain evidence="1 2">Poly30</strain>
    </source>
</reference>
<dbReference type="OrthoDB" id="9792525at2"/>
<evidence type="ECO:0000313" key="2">
    <source>
        <dbReference type="Proteomes" id="UP000320390"/>
    </source>
</evidence>
<dbReference type="Proteomes" id="UP000320390">
    <property type="component" value="Chromosome"/>
</dbReference>
<protein>
    <recommendedName>
        <fullName evidence="3">DUF2237 domain-containing protein</fullName>
    </recommendedName>
</protein>
<keyword evidence="2" id="KW-1185">Reference proteome</keyword>
<dbReference type="PANTHER" id="PTHR37466">
    <property type="entry name" value="SLR1628 PROTEIN"/>
    <property type="match status" value="1"/>
</dbReference>
<dbReference type="AlphaFoldDB" id="A0A518EU98"/>
<dbReference type="PANTHER" id="PTHR37466:SF1">
    <property type="entry name" value="SLR1628 PROTEIN"/>
    <property type="match status" value="1"/>
</dbReference>
<evidence type="ECO:0000313" key="1">
    <source>
        <dbReference type="EMBL" id="QDV07672.1"/>
    </source>
</evidence>
<dbReference type="RefSeq" id="WP_145198960.1">
    <property type="nucleotide sequence ID" value="NZ_CP036434.1"/>
</dbReference>
<proteinExistence type="predicted"/>
<gene>
    <name evidence="1" type="ORF">Poly30_32000</name>
</gene>
<accession>A0A518EU98</accession>
<evidence type="ECO:0008006" key="3">
    <source>
        <dbReference type="Google" id="ProtNLM"/>
    </source>
</evidence>
<dbReference type="Pfam" id="PF09996">
    <property type="entry name" value="DUF2237"/>
    <property type="match status" value="1"/>
</dbReference>
<sequence>MIQRQEFNVLGEPIASCCTDPMTGFFRDGSCRTGEDDHGRHTVCARMTQEFLEFSRARGNDLITPRPEYSFPGLKAGDCWCLCVLRWKEALDAGFAPPVRLESCHQSALDHVTLADLQAHTLAG</sequence>
<organism evidence="1 2">
    <name type="scientific">Saltatorellus ferox</name>
    <dbReference type="NCBI Taxonomy" id="2528018"/>
    <lineage>
        <taxon>Bacteria</taxon>
        <taxon>Pseudomonadati</taxon>
        <taxon>Planctomycetota</taxon>
        <taxon>Planctomycetia</taxon>
        <taxon>Planctomycetia incertae sedis</taxon>
        <taxon>Saltatorellus</taxon>
    </lineage>
</organism>
<dbReference type="InterPro" id="IPR018714">
    <property type="entry name" value="DUF2237"/>
</dbReference>
<dbReference type="Gene3D" id="3.30.56.110">
    <property type="entry name" value="Protein of unknown function DUF2237"/>
    <property type="match status" value="1"/>
</dbReference>